<dbReference type="EMBL" id="JAUSUU010000007">
    <property type="protein sequence ID" value="MDQ0336042.1"/>
    <property type="molecule type" value="Genomic_DNA"/>
</dbReference>
<comment type="caution">
    <text evidence="1">The sequence shown here is derived from an EMBL/GenBank/DDBJ whole genome shotgun (WGS) entry which is preliminary data.</text>
</comment>
<evidence type="ECO:0000313" key="3">
    <source>
        <dbReference type="Proteomes" id="UP001138672"/>
    </source>
</evidence>
<sequence>MSAIFKEYILPKIHIASLDASETKAFITVLELVNATHLEVYTTATNSTVSDGLTANFTANLAQQIYFHPSIYANEQHGLEFIISWLPLLEHGFYPDEKSTNTLVKFLKFSLSYLQSDAISDGLKTQLFLVLKTLVHSTSKASLPITRFLIDSIFDIRDVLNSDFLIQQCLQHQILVGQYTVTNSEDELSAFPFKIDTDFIAHFFDTNWYTFISKFHHMLPVGRVYVTGAYDLMLPWFSNTLATFYKDHLNVAIDAHHALKERLIFGEVKSLELLNIKTSDNNYPLINALASKVWDAGDVLLFNNRDKAIPQDQLDNCYLRFIQWLSADGGSHFYTEAFKDYGIHILSDNTAEALPLQCIPFWFDTCHPKTGIASQTETYNTLFSKLLIEDCKGTLPVMRYQNQEVQVTGAFLIKEVFLAKEHLKTWLQHYLKLGLKNPLNQFLVRTFFDAREVLSEIYTPEQQNDLQVYLLELAYSARDTNQAIKAQHMPCIANTLFTLCVEPGNFTRVNEIWALKNLDDTIVDLCNQFARKHYINENRPLNLSNIQAWFNYLGDYYYSYKQEGVWVTTVLTTQGVRTATYFNAYKDDVGYFLDRLVKRVISFHKRCKQKETTNTIFTSIATEIETYLSDFLGELMPEKLHLNTITYLYEYSNSDDSRFSSNDVLYDQIESYSQFVLNSEASTAEKSNPEHATESVTIAKNTDDAMPLSDTNLNAITMNQHYIKALLTNLETYKDTGVYETKLLAFFNENIEELKTWLSSDETGMENRFSQALYMALLDTNLAPGTDQDTYGTLCRSLFAHIVKGTKMSTSYGMGLQAMAKSGAYSTEVSTALLQVVDDLNA</sequence>
<dbReference type="Proteomes" id="UP001231587">
    <property type="component" value="Unassembled WGS sequence"/>
</dbReference>
<dbReference type="OrthoDB" id="1167984at2"/>
<evidence type="ECO:0000313" key="1">
    <source>
        <dbReference type="EMBL" id="MBP1840545.1"/>
    </source>
</evidence>
<accession>A0A9X1CCR1</accession>
<protein>
    <submittedName>
        <fullName evidence="1">Uncharacterized protein</fullName>
    </submittedName>
</protein>
<keyword evidence="4" id="KW-1185">Reference proteome</keyword>
<evidence type="ECO:0000313" key="2">
    <source>
        <dbReference type="EMBL" id="MDQ0336042.1"/>
    </source>
</evidence>
<evidence type="ECO:0000313" key="4">
    <source>
        <dbReference type="Proteomes" id="UP001231587"/>
    </source>
</evidence>
<dbReference type="AlphaFoldDB" id="A0A9X1CCR1"/>
<organism evidence="1 3">
    <name type="scientific">Formosa algae</name>
    <dbReference type="NCBI Taxonomy" id="225843"/>
    <lineage>
        <taxon>Bacteria</taxon>
        <taxon>Pseudomonadati</taxon>
        <taxon>Bacteroidota</taxon>
        <taxon>Flavobacteriia</taxon>
        <taxon>Flavobacteriales</taxon>
        <taxon>Flavobacteriaceae</taxon>
        <taxon>Formosa</taxon>
    </lineage>
</organism>
<dbReference type="Proteomes" id="UP001138672">
    <property type="component" value="Unassembled WGS sequence"/>
</dbReference>
<name>A0A9X1CCR1_9FLAO</name>
<dbReference type="RefSeq" id="WP_057779921.1">
    <property type="nucleotide sequence ID" value="NZ_JAGGJQ010000007.1"/>
</dbReference>
<dbReference type="EMBL" id="JAGGJQ010000007">
    <property type="protein sequence ID" value="MBP1840545.1"/>
    <property type="molecule type" value="Genomic_DNA"/>
</dbReference>
<gene>
    <name evidence="1" type="ORF">J2Z56_002475</name>
    <name evidence="2" type="ORF">J2Z57_002494</name>
</gene>
<reference evidence="1" key="1">
    <citation type="submission" date="2021-03" db="EMBL/GenBank/DDBJ databases">
        <title>Genomic Encyclopedia of Type Strains, Phase IV (KMG-IV): sequencing the most valuable type-strain genomes for metagenomic binning, comparative biology and taxonomic classification.</title>
        <authorList>
            <person name="Goeker M."/>
        </authorList>
    </citation>
    <scope>NUCLEOTIDE SEQUENCE</scope>
    <source>
        <strain evidence="1">DSM 15523</strain>
        <strain evidence="2 4">DSM 16476</strain>
    </source>
</reference>
<proteinExistence type="predicted"/>